<feature type="domain" description="HpcH/HpaI aldolase/citrate lyase" evidence="4">
    <location>
        <begin position="29"/>
        <end position="119"/>
    </location>
</feature>
<evidence type="ECO:0000313" key="6">
    <source>
        <dbReference type="Proteomes" id="UP001158067"/>
    </source>
</evidence>
<evidence type="ECO:0000313" key="5">
    <source>
        <dbReference type="EMBL" id="SMP59363.1"/>
    </source>
</evidence>
<dbReference type="SUPFAM" id="SSF51621">
    <property type="entry name" value="Phosphoenolpyruvate/pyruvate domain"/>
    <property type="match status" value="1"/>
</dbReference>
<comment type="caution">
    <text evidence="5">The sequence shown here is derived from an EMBL/GenBank/DDBJ whole genome shotgun (WGS) entry which is preliminary data.</text>
</comment>
<dbReference type="InterPro" id="IPR015813">
    <property type="entry name" value="Pyrv/PenolPyrv_kinase-like_dom"/>
</dbReference>
<dbReference type="PANTHER" id="PTHR30502">
    <property type="entry name" value="2-KETO-3-DEOXY-L-RHAMNONATE ALDOLASE"/>
    <property type="match status" value="1"/>
</dbReference>
<reference evidence="5 6" key="1">
    <citation type="submission" date="2017-05" db="EMBL/GenBank/DDBJ databases">
        <authorList>
            <person name="Varghese N."/>
            <person name="Submissions S."/>
        </authorList>
    </citation>
    <scope>NUCLEOTIDE SEQUENCE [LARGE SCALE GENOMIC DNA]</scope>
    <source>
        <strain evidence="5 6">DSM 25457</strain>
    </source>
</reference>
<dbReference type="Pfam" id="PF03328">
    <property type="entry name" value="HpcH_HpaI"/>
    <property type="match status" value="1"/>
</dbReference>
<dbReference type="EMBL" id="FXUG01000006">
    <property type="protein sequence ID" value="SMP59363.1"/>
    <property type="molecule type" value="Genomic_DNA"/>
</dbReference>
<name>A0ABY1Q4Q7_9BACT</name>
<dbReference type="Proteomes" id="UP001158067">
    <property type="component" value="Unassembled WGS sequence"/>
</dbReference>
<dbReference type="Gene3D" id="3.20.20.60">
    <property type="entry name" value="Phosphoenolpyruvate-binding domains"/>
    <property type="match status" value="1"/>
</dbReference>
<proteinExistence type="inferred from homology"/>
<keyword evidence="6" id="KW-1185">Reference proteome</keyword>
<dbReference type="PANTHER" id="PTHR30502:SF0">
    <property type="entry name" value="PHOSPHOENOLPYRUVATE CARBOXYLASE FAMILY PROTEIN"/>
    <property type="match status" value="1"/>
</dbReference>
<keyword evidence="2" id="KW-0479">Metal-binding</keyword>
<dbReference type="InterPro" id="IPR005000">
    <property type="entry name" value="Aldolase/citrate-lyase_domain"/>
</dbReference>
<sequence>MDRGVEVGHGNRVFRDLFALFVCDAIRTLMIQTAAGIIVPQVNTVAEAGHVVRFSRYALWGSRGVGIARANGYGLNLAPYVASDNDTTIVIVQAEDIHAADNIEPIVKVPGIDSVLVGP</sequence>
<dbReference type="InterPro" id="IPR040442">
    <property type="entry name" value="Pyrv_kinase-like_dom_sf"/>
</dbReference>
<keyword evidence="3 5" id="KW-0456">Lyase</keyword>
<evidence type="ECO:0000259" key="4">
    <source>
        <dbReference type="Pfam" id="PF03328"/>
    </source>
</evidence>
<gene>
    <name evidence="5" type="ORF">SAMN06265222_106217</name>
</gene>
<evidence type="ECO:0000256" key="3">
    <source>
        <dbReference type="ARBA" id="ARBA00023239"/>
    </source>
</evidence>
<protein>
    <submittedName>
        <fullName evidence="5">HpcH/HpaI aldolase/citrate lyase family protein</fullName>
    </submittedName>
</protein>
<organism evidence="5 6">
    <name type="scientific">Neorhodopirellula lusitana</name>
    <dbReference type="NCBI Taxonomy" id="445327"/>
    <lineage>
        <taxon>Bacteria</taxon>
        <taxon>Pseudomonadati</taxon>
        <taxon>Planctomycetota</taxon>
        <taxon>Planctomycetia</taxon>
        <taxon>Pirellulales</taxon>
        <taxon>Pirellulaceae</taxon>
        <taxon>Neorhodopirellula</taxon>
    </lineage>
</organism>
<comment type="similarity">
    <text evidence="1">Belongs to the HpcH/HpaI aldolase family.</text>
</comment>
<evidence type="ECO:0000256" key="1">
    <source>
        <dbReference type="ARBA" id="ARBA00005568"/>
    </source>
</evidence>
<accession>A0ABY1Q4Q7</accession>
<evidence type="ECO:0000256" key="2">
    <source>
        <dbReference type="ARBA" id="ARBA00022723"/>
    </source>
</evidence>
<dbReference type="InterPro" id="IPR050251">
    <property type="entry name" value="HpcH-HpaI_aldolase"/>
</dbReference>
<dbReference type="GO" id="GO:0016829">
    <property type="term" value="F:lyase activity"/>
    <property type="evidence" value="ECO:0007669"/>
    <property type="project" value="UniProtKB-KW"/>
</dbReference>